<dbReference type="InterPro" id="IPR001932">
    <property type="entry name" value="PPM-type_phosphatase-like_dom"/>
</dbReference>
<evidence type="ECO:0000313" key="4">
    <source>
        <dbReference type="Proteomes" id="UP000183940"/>
    </source>
</evidence>
<dbReference type="SMART" id="SM00332">
    <property type="entry name" value="PP2Cc"/>
    <property type="match status" value="1"/>
</dbReference>
<keyword evidence="4" id="KW-1185">Reference proteome</keyword>
<dbReference type="SUPFAM" id="SSF81606">
    <property type="entry name" value="PP2C-like"/>
    <property type="match status" value="1"/>
</dbReference>
<organism evidence="3 4">
    <name type="scientific">Roseofilum reptotaenium AO1-A</name>
    <dbReference type="NCBI Taxonomy" id="1925591"/>
    <lineage>
        <taxon>Bacteria</taxon>
        <taxon>Bacillati</taxon>
        <taxon>Cyanobacteriota</taxon>
        <taxon>Cyanophyceae</taxon>
        <taxon>Desertifilales</taxon>
        <taxon>Desertifilaceae</taxon>
        <taxon>Roseofilum</taxon>
    </lineage>
</organism>
<keyword evidence="1" id="KW-0472">Membrane</keyword>
<accession>A0A1L9QXH0</accession>
<name>A0A1L9QXH0_9CYAN</name>
<evidence type="ECO:0000259" key="2">
    <source>
        <dbReference type="PROSITE" id="PS51746"/>
    </source>
</evidence>
<dbReference type="AlphaFoldDB" id="A0A1L9QXH0"/>
<dbReference type="InterPro" id="IPR036457">
    <property type="entry name" value="PPM-type-like_dom_sf"/>
</dbReference>
<dbReference type="Proteomes" id="UP000183940">
    <property type="component" value="Unassembled WGS sequence"/>
</dbReference>
<feature type="domain" description="PPM-type phosphatase" evidence="2">
    <location>
        <begin position="270"/>
        <end position="540"/>
    </location>
</feature>
<dbReference type="PROSITE" id="PS51746">
    <property type="entry name" value="PPM_2"/>
    <property type="match status" value="1"/>
</dbReference>
<protein>
    <recommendedName>
        <fullName evidence="2">PPM-type phosphatase domain-containing protein</fullName>
    </recommendedName>
</protein>
<feature type="transmembrane region" description="Helical" evidence="1">
    <location>
        <begin position="606"/>
        <end position="628"/>
    </location>
</feature>
<dbReference type="CDD" id="cd00143">
    <property type="entry name" value="PP2Cc"/>
    <property type="match status" value="1"/>
</dbReference>
<evidence type="ECO:0000313" key="3">
    <source>
        <dbReference type="EMBL" id="OJJ27339.1"/>
    </source>
</evidence>
<evidence type="ECO:0000256" key="1">
    <source>
        <dbReference type="SAM" id="Phobius"/>
    </source>
</evidence>
<dbReference type="Gene3D" id="3.60.40.10">
    <property type="entry name" value="PPM-type phosphatase domain"/>
    <property type="match status" value="1"/>
</dbReference>
<proteinExistence type="predicted"/>
<gene>
    <name evidence="3" type="ORF">BI308_02330</name>
</gene>
<keyword evidence="1" id="KW-0812">Transmembrane</keyword>
<keyword evidence="1" id="KW-1133">Transmembrane helix</keyword>
<dbReference type="Pfam" id="PF13672">
    <property type="entry name" value="PP2C_2"/>
    <property type="match status" value="1"/>
</dbReference>
<comment type="caution">
    <text evidence="3">The sequence shown here is derived from an EMBL/GenBank/DDBJ whole genome shotgun (WGS) entry which is preliminary data.</text>
</comment>
<reference evidence="3" key="1">
    <citation type="submission" date="2016-10" db="EMBL/GenBank/DDBJ databases">
        <title>CRISPR-Cas defence system in Roseofilum reptotaenium: evidence of a bacteriophage-cyanobacterium arms race in the coral black band disease.</title>
        <authorList>
            <person name="Buerger P."/>
            <person name="Wood-Charlson E.M."/>
            <person name="Weynberg K.D."/>
            <person name="Willis B."/>
            <person name="Van Oppen M.J."/>
        </authorList>
    </citation>
    <scope>NUCLEOTIDE SEQUENCE [LARGE SCALE GENOMIC DNA]</scope>
    <source>
        <strain evidence="3">AO1-A</strain>
    </source>
</reference>
<dbReference type="SMART" id="SM00331">
    <property type="entry name" value="PP2C_SIG"/>
    <property type="match status" value="1"/>
</dbReference>
<dbReference type="EMBL" id="MLAW01000002">
    <property type="protein sequence ID" value="OJJ27339.1"/>
    <property type="molecule type" value="Genomic_DNA"/>
</dbReference>
<dbReference type="STRING" id="1925591.BI308_02330"/>
<sequence length="657" mass="72459">MPTETAFLNCPNPSCQKVNSENRQDCHSCGTRLVKRYLWATSPDLRPLGHALDFLEAGQRMGDRYLYKGNHIFLDLKPGVPPHIPSEISSSLQTYLKLFPYRLHVPQPYELLTLKQTLPPVLLLEGAPINPSLLEQAPLNPALMPTLKDQWAKASPMRQLHWLWQIAHLWQPLKVLGVANSLLDHHFLRVEGPVVRIRELRADPSSSVELSQLGQMWLLLAKQANPLINRFLQHLAQGLTEGHIFAMARAIAELDRALHYCRQSQTTHFSLCTASDKGPSRSHNEDACYPLQTSPGQSISSFQGSDPLCAIVCDGIGGHAGGEVASQQAIESILASLNWEKLSAAKSPPDRVDQITDLLDQLIRHANTVISDRNDQEHRHERQRMGTTLVMAVVPPPVEQAHELYIAHVGDSRIYWITQHGCHQVTLDDDLASREVRLGYTLYRGALQHRAAGALVQALGMSESNLLHPSVGRLILDEDGIVLLCSDGLSDGDRVEHHWQSKLLPILEGKLDLATATAELVELANTLNGHDNVTIGLIHYQVKPQNATLKPLTRLFNPVIPGDLPAKESAQNSMKTQLVTVGAPEGQKDLKSSPDSVPQTVSISRLLVGIVSLMTILLVLGGATLYLFEPSWRRSPTLQNSPAIPVQLSPSPSPINP</sequence>